<accession>A0A2I1P9W1</accession>
<evidence type="ECO:0000256" key="6">
    <source>
        <dbReference type="ARBA" id="ARBA00023136"/>
    </source>
</evidence>
<dbReference type="InterPro" id="IPR050366">
    <property type="entry name" value="BP-dependent_transpt_permease"/>
</dbReference>
<dbReference type="Gene3D" id="1.10.3720.10">
    <property type="entry name" value="MetI-like"/>
    <property type="match status" value="1"/>
</dbReference>
<evidence type="ECO:0000313" key="10">
    <source>
        <dbReference type="EMBL" id="PKZ41418.1"/>
    </source>
</evidence>
<dbReference type="Pfam" id="PF00528">
    <property type="entry name" value="BPD_transp_1"/>
    <property type="match status" value="1"/>
</dbReference>
<dbReference type="PANTHER" id="PTHR43386">
    <property type="entry name" value="OLIGOPEPTIDE TRANSPORT SYSTEM PERMEASE PROTEIN APPC"/>
    <property type="match status" value="1"/>
</dbReference>
<evidence type="ECO:0000259" key="9">
    <source>
        <dbReference type="PROSITE" id="PS50928"/>
    </source>
</evidence>
<feature type="transmembrane region" description="Helical" evidence="7">
    <location>
        <begin position="176"/>
        <end position="198"/>
    </location>
</feature>
<dbReference type="InterPro" id="IPR000515">
    <property type="entry name" value="MetI-like"/>
</dbReference>
<name>A0A2I1P9W1_9MICO</name>
<evidence type="ECO:0000256" key="1">
    <source>
        <dbReference type="ARBA" id="ARBA00004651"/>
    </source>
</evidence>
<dbReference type="PROSITE" id="PS50928">
    <property type="entry name" value="ABC_TM1"/>
    <property type="match status" value="1"/>
</dbReference>
<dbReference type="Pfam" id="PF12911">
    <property type="entry name" value="OppC_N"/>
    <property type="match status" value="1"/>
</dbReference>
<keyword evidence="2 7" id="KW-0813">Transport</keyword>
<sequence length="349" mass="37116">MTDHTQHPAELTESQYDLEHEPASRADGDRLSADPDQNPTAAAEQAQAMGDANAVVGKPRSLAQDAWADLIRNPMFVVSALLILVMAAMSLFPTLFTSVDPQAQSIMNSLEPAEPGHPLGFDQQGHDIWARVVHGARASILVGLLTTAGVVLLGGAIGAIAGYFGGWVDAVLSRILDTFLAIPLLLAGIVVMSMVEHIDLPGFGWLGRNIPTVALMLTIFGWTSVARIMRGSVLQAKQADYVTAARSMGASTGRIIVNHIIPNAIAPVIVIATISLGMFIVAEATLSYLGIGLDTEKVVSWGGDISEAQRVLRTNPEIMVWPSLALSLCVLSFMLLGDAVRDALDPKLR</sequence>
<dbReference type="InterPro" id="IPR035906">
    <property type="entry name" value="MetI-like_sf"/>
</dbReference>
<proteinExistence type="inferred from homology"/>
<feature type="compositionally biased region" description="Basic and acidic residues" evidence="8">
    <location>
        <begin position="17"/>
        <end position="33"/>
    </location>
</feature>
<organism evidence="10 11">
    <name type="scientific">Kytococcus schroeteri</name>
    <dbReference type="NCBI Taxonomy" id="138300"/>
    <lineage>
        <taxon>Bacteria</taxon>
        <taxon>Bacillati</taxon>
        <taxon>Actinomycetota</taxon>
        <taxon>Actinomycetes</taxon>
        <taxon>Micrococcales</taxon>
        <taxon>Kytococcaceae</taxon>
        <taxon>Kytococcus</taxon>
    </lineage>
</organism>
<evidence type="ECO:0000256" key="5">
    <source>
        <dbReference type="ARBA" id="ARBA00022989"/>
    </source>
</evidence>
<dbReference type="CDD" id="cd06261">
    <property type="entry name" value="TM_PBP2"/>
    <property type="match status" value="1"/>
</dbReference>
<keyword evidence="6 7" id="KW-0472">Membrane</keyword>
<comment type="subcellular location">
    <subcellularLocation>
        <location evidence="1 7">Cell membrane</location>
        <topology evidence="1 7">Multi-pass membrane protein</topology>
    </subcellularLocation>
</comment>
<evidence type="ECO:0000256" key="4">
    <source>
        <dbReference type="ARBA" id="ARBA00022692"/>
    </source>
</evidence>
<keyword evidence="5 7" id="KW-1133">Transmembrane helix</keyword>
<keyword evidence="3" id="KW-1003">Cell membrane</keyword>
<reference evidence="10 11" key="1">
    <citation type="submission" date="2017-12" db="EMBL/GenBank/DDBJ databases">
        <title>Phylogenetic diversity of female urinary microbiome.</title>
        <authorList>
            <person name="Thomas-White K."/>
            <person name="Wolfe A.J."/>
        </authorList>
    </citation>
    <scope>NUCLEOTIDE SEQUENCE [LARGE SCALE GENOMIC DNA]</scope>
    <source>
        <strain evidence="10 11">UMB1298</strain>
    </source>
</reference>
<protein>
    <submittedName>
        <fullName evidence="10">ABC transporter permease</fullName>
    </submittedName>
</protein>
<evidence type="ECO:0000256" key="8">
    <source>
        <dbReference type="SAM" id="MobiDB-lite"/>
    </source>
</evidence>
<comment type="caution">
    <text evidence="10">The sequence shown here is derived from an EMBL/GenBank/DDBJ whole genome shotgun (WGS) entry which is preliminary data.</text>
</comment>
<dbReference type="Proteomes" id="UP000234206">
    <property type="component" value="Unassembled WGS sequence"/>
</dbReference>
<evidence type="ECO:0000313" key="11">
    <source>
        <dbReference type="Proteomes" id="UP000234206"/>
    </source>
</evidence>
<evidence type="ECO:0000256" key="2">
    <source>
        <dbReference type="ARBA" id="ARBA00022448"/>
    </source>
</evidence>
<feature type="region of interest" description="Disordered" evidence="8">
    <location>
        <begin position="1"/>
        <end position="48"/>
    </location>
</feature>
<evidence type="ECO:0000256" key="7">
    <source>
        <dbReference type="RuleBase" id="RU363032"/>
    </source>
</evidence>
<dbReference type="GO" id="GO:0055085">
    <property type="term" value="P:transmembrane transport"/>
    <property type="evidence" value="ECO:0007669"/>
    <property type="project" value="InterPro"/>
</dbReference>
<feature type="transmembrane region" description="Helical" evidence="7">
    <location>
        <begin position="318"/>
        <end position="340"/>
    </location>
</feature>
<gene>
    <name evidence="10" type="ORF">CYJ76_07610</name>
</gene>
<comment type="similarity">
    <text evidence="7">Belongs to the binding-protein-dependent transport system permease family.</text>
</comment>
<feature type="transmembrane region" description="Helical" evidence="7">
    <location>
        <begin position="210"/>
        <end position="229"/>
    </location>
</feature>
<dbReference type="SUPFAM" id="SSF161098">
    <property type="entry name" value="MetI-like"/>
    <property type="match status" value="1"/>
</dbReference>
<keyword evidence="11" id="KW-1185">Reference proteome</keyword>
<evidence type="ECO:0000256" key="3">
    <source>
        <dbReference type="ARBA" id="ARBA00022475"/>
    </source>
</evidence>
<feature type="transmembrane region" description="Helical" evidence="7">
    <location>
        <begin position="76"/>
        <end position="96"/>
    </location>
</feature>
<dbReference type="OrthoDB" id="9812701at2"/>
<dbReference type="RefSeq" id="WP_070703183.1">
    <property type="nucleotide sequence ID" value="NZ_JBHLVH010000019.1"/>
</dbReference>
<keyword evidence="4 7" id="KW-0812">Transmembrane</keyword>
<dbReference type="GO" id="GO:0005886">
    <property type="term" value="C:plasma membrane"/>
    <property type="evidence" value="ECO:0007669"/>
    <property type="project" value="UniProtKB-SubCell"/>
</dbReference>
<feature type="domain" description="ABC transmembrane type-1" evidence="9">
    <location>
        <begin position="136"/>
        <end position="337"/>
    </location>
</feature>
<feature type="transmembrane region" description="Helical" evidence="7">
    <location>
        <begin position="264"/>
        <end position="291"/>
    </location>
</feature>
<dbReference type="AlphaFoldDB" id="A0A2I1P9W1"/>
<dbReference type="EMBL" id="PKIZ01000013">
    <property type="protein sequence ID" value="PKZ41418.1"/>
    <property type="molecule type" value="Genomic_DNA"/>
</dbReference>
<dbReference type="InterPro" id="IPR025966">
    <property type="entry name" value="OppC_N"/>
</dbReference>
<feature type="transmembrane region" description="Helical" evidence="7">
    <location>
        <begin position="140"/>
        <end position="164"/>
    </location>
</feature>
<dbReference type="PANTHER" id="PTHR43386:SF6">
    <property type="entry name" value="ABC TRANSPORTER PERMEASE PROTEIN"/>
    <property type="match status" value="1"/>
</dbReference>